<dbReference type="EMBL" id="PKLZ01000007">
    <property type="protein sequence ID" value="PLW82634.1"/>
    <property type="molecule type" value="Genomic_DNA"/>
</dbReference>
<dbReference type="Proteomes" id="UP000234845">
    <property type="component" value="Unassembled WGS sequence"/>
</dbReference>
<feature type="region of interest" description="Disordered" evidence="1">
    <location>
        <begin position="1"/>
        <end position="22"/>
    </location>
</feature>
<evidence type="ECO:0000256" key="2">
    <source>
        <dbReference type="SAM" id="SignalP"/>
    </source>
</evidence>
<proteinExistence type="predicted"/>
<dbReference type="InterPro" id="IPR025738">
    <property type="entry name" value="BatD"/>
</dbReference>
<comment type="caution">
    <text evidence="4">The sequence shown here is derived from an EMBL/GenBank/DDBJ whole genome shotgun (WGS) entry which is preliminary data.</text>
</comment>
<gene>
    <name evidence="4" type="ORF">CWI75_08600</name>
</gene>
<feature type="chain" id="PRO_5014904978" description="DUF7939 domain-containing protein" evidence="2">
    <location>
        <begin position="50"/>
        <end position="584"/>
    </location>
</feature>
<dbReference type="AlphaFoldDB" id="A0A2N5Y2L2"/>
<accession>A0A2N5Y2L2</accession>
<evidence type="ECO:0000313" key="5">
    <source>
        <dbReference type="Proteomes" id="UP000234845"/>
    </source>
</evidence>
<protein>
    <recommendedName>
        <fullName evidence="3">DUF7939 domain-containing protein</fullName>
    </recommendedName>
</protein>
<feature type="signal peptide" evidence="2">
    <location>
        <begin position="1"/>
        <end position="49"/>
    </location>
</feature>
<name>A0A2N5Y2L2_9GAMM</name>
<feature type="domain" description="DUF7939" evidence="3">
    <location>
        <begin position="481"/>
        <end position="564"/>
    </location>
</feature>
<dbReference type="InterPro" id="IPR057699">
    <property type="entry name" value="DUF7939"/>
</dbReference>
<dbReference type="Pfam" id="PF25607">
    <property type="entry name" value="DUF7939"/>
    <property type="match status" value="1"/>
</dbReference>
<evidence type="ECO:0000256" key="1">
    <source>
        <dbReference type="SAM" id="MobiDB-lite"/>
    </source>
</evidence>
<organism evidence="4 5">
    <name type="scientific">Kineobactrum sediminis</name>
    <dbReference type="NCBI Taxonomy" id="1905677"/>
    <lineage>
        <taxon>Bacteria</taxon>
        <taxon>Pseudomonadati</taxon>
        <taxon>Pseudomonadota</taxon>
        <taxon>Gammaproteobacteria</taxon>
        <taxon>Cellvibrionales</taxon>
        <taxon>Halieaceae</taxon>
        <taxon>Kineobactrum</taxon>
    </lineage>
</organism>
<reference evidence="5" key="1">
    <citation type="submission" date="2017-11" db="EMBL/GenBank/DDBJ databases">
        <title>The draft genome sequence of Chromatocurvus sp. F02.</title>
        <authorList>
            <person name="Du Z.-J."/>
            <person name="Chang Y.-Q."/>
        </authorList>
    </citation>
    <scope>NUCLEOTIDE SEQUENCE [LARGE SCALE GENOMIC DNA]</scope>
    <source>
        <strain evidence="5">F02</strain>
    </source>
</reference>
<keyword evidence="5" id="KW-1185">Reference proteome</keyword>
<dbReference type="PANTHER" id="PTHR40940">
    <property type="entry name" value="PROTEIN BATD-RELATED"/>
    <property type="match status" value="1"/>
</dbReference>
<evidence type="ECO:0000259" key="3">
    <source>
        <dbReference type="Pfam" id="PF25607"/>
    </source>
</evidence>
<dbReference type="Pfam" id="PF13584">
    <property type="entry name" value="BatD"/>
    <property type="match status" value="2"/>
</dbReference>
<dbReference type="PANTHER" id="PTHR40940:SF1">
    <property type="entry name" value="PROTEIN BATD"/>
    <property type="match status" value="1"/>
</dbReference>
<keyword evidence="2" id="KW-0732">Signal</keyword>
<sequence>MTRRDCCGKNSGMKVASDNSNNQGIQMKRTGSQLALCALLLMFSSALHAAFDVSVDRRNLALGDSFRLVITSTGNEDLNDLDLRLLLADFEILQRGTSSNTNIINGQRSRTRQLTLDLLPRREGTAYIPAFSTDAGNSEPIAIEVGPTPTVEDGDQSVLFEAEVDRTEVYVQEQIVLTLRIQQAINLDNRSISDLQLANAFAKPLEQKSFQRNVNGQPRLVHEVRYAIFPEQSGTLEIPVQVFTARESQARRRAFDFGSSGRQVQRRSEPLTVTVKPRPDAFPGSTWLPARNLILEESWSAAPEQLQAGESVTRTISLRGEGLQGAQLPPVEFVQIAGLKYYPDQPRVEDREDDIGLVGLRQDSAALVATASGNLTLPELRIPWWDTEADTLRHAVLPARNIVVSAAPGAAALPAPDTSAVVVTSPSRGGAVNEARLRLWQILTLVCALGWLATVVWHRRQRGQVATPAADKPKENRAAGRAFKRLQAACASNSAAQARQALLAWGQARLAPAPCQSLATLTTTLGDPDLSGAVSQLDRALYGDHTGPWDGTALLAAVTRHQQAKPTTGAAGDAVLDLYPGSAR</sequence>
<evidence type="ECO:0000313" key="4">
    <source>
        <dbReference type="EMBL" id="PLW82634.1"/>
    </source>
</evidence>